<proteinExistence type="predicted"/>
<feature type="compositionally biased region" description="Polar residues" evidence="1">
    <location>
        <begin position="79"/>
        <end position="92"/>
    </location>
</feature>
<accession>A0A4Y2FCX0</accession>
<organism evidence="2 3">
    <name type="scientific">Araneus ventricosus</name>
    <name type="common">Orbweaver spider</name>
    <name type="synonym">Epeira ventricosa</name>
    <dbReference type="NCBI Taxonomy" id="182803"/>
    <lineage>
        <taxon>Eukaryota</taxon>
        <taxon>Metazoa</taxon>
        <taxon>Ecdysozoa</taxon>
        <taxon>Arthropoda</taxon>
        <taxon>Chelicerata</taxon>
        <taxon>Arachnida</taxon>
        <taxon>Araneae</taxon>
        <taxon>Araneomorphae</taxon>
        <taxon>Entelegynae</taxon>
        <taxon>Araneoidea</taxon>
        <taxon>Araneidae</taxon>
        <taxon>Araneus</taxon>
    </lineage>
</organism>
<evidence type="ECO:0000313" key="3">
    <source>
        <dbReference type="Proteomes" id="UP000499080"/>
    </source>
</evidence>
<sequence length="133" mass="14460">MLQLTIRASPAKDLTIFTGSKNTPVSLKFRSRKQHDGVALRVFTSQLSLSDRPLSPSSLFLKHLPSEPRGEADELFLGDSSSAGQTSNRSRAPSFQVIIRSGRLLTARLCRQHVCGSIQTIPHSSSLNPSGFA</sequence>
<protein>
    <submittedName>
        <fullName evidence="2">Uncharacterized protein</fullName>
    </submittedName>
</protein>
<evidence type="ECO:0000256" key="1">
    <source>
        <dbReference type="SAM" id="MobiDB-lite"/>
    </source>
</evidence>
<keyword evidence="3" id="KW-1185">Reference proteome</keyword>
<comment type="caution">
    <text evidence="2">The sequence shown here is derived from an EMBL/GenBank/DDBJ whole genome shotgun (WGS) entry which is preliminary data.</text>
</comment>
<dbReference type="AlphaFoldDB" id="A0A4Y2FCX0"/>
<dbReference type="Proteomes" id="UP000499080">
    <property type="component" value="Unassembled WGS sequence"/>
</dbReference>
<gene>
    <name evidence="2" type="ORF">AVEN_40986_1</name>
</gene>
<reference evidence="2 3" key="1">
    <citation type="journal article" date="2019" name="Sci. Rep.">
        <title>Orb-weaving spider Araneus ventricosus genome elucidates the spidroin gene catalogue.</title>
        <authorList>
            <person name="Kono N."/>
            <person name="Nakamura H."/>
            <person name="Ohtoshi R."/>
            <person name="Moran D.A.P."/>
            <person name="Shinohara A."/>
            <person name="Yoshida Y."/>
            <person name="Fujiwara M."/>
            <person name="Mori M."/>
            <person name="Tomita M."/>
            <person name="Arakawa K."/>
        </authorList>
    </citation>
    <scope>NUCLEOTIDE SEQUENCE [LARGE SCALE GENOMIC DNA]</scope>
</reference>
<name>A0A4Y2FCX0_ARAVE</name>
<dbReference type="EMBL" id="BGPR01000858">
    <property type="protein sequence ID" value="GBM38115.1"/>
    <property type="molecule type" value="Genomic_DNA"/>
</dbReference>
<feature type="region of interest" description="Disordered" evidence="1">
    <location>
        <begin position="71"/>
        <end position="92"/>
    </location>
</feature>
<evidence type="ECO:0000313" key="2">
    <source>
        <dbReference type="EMBL" id="GBM38115.1"/>
    </source>
</evidence>